<evidence type="ECO:0000313" key="2">
    <source>
        <dbReference type="Proteomes" id="UP001153678"/>
    </source>
</evidence>
<accession>A0A9W4SK17</accession>
<organism evidence="1 2">
    <name type="scientific">Funneliformis geosporum</name>
    <dbReference type="NCBI Taxonomy" id="1117311"/>
    <lineage>
        <taxon>Eukaryota</taxon>
        <taxon>Fungi</taxon>
        <taxon>Fungi incertae sedis</taxon>
        <taxon>Mucoromycota</taxon>
        <taxon>Glomeromycotina</taxon>
        <taxon>Glomeromycetes</taxon>
        <taxon>Glomerales</taxon>
        <taxon>Glomeraceae</taxon>
        <taxon>Funneliformis</taxon>
    </lineage>
</organism>
<sequence length="120" mass="14338">MTVDLTEPITPLTQYLEKRKPLYIELFTKDLFEKKIFHKIMKMQKLIMKFGVLIVCKKKKIWLHKIDSNTINLWRHIKVHHLEKDLRPNKKAKKSVAEDQNTLDKFIGQIKIPFKASIIK</sequence>
<dbReference type="AlphaFoldDB" id="A0A9W4SK17"/>
<dbReference type="EMBL" id="CAMKVN010000982">
    <property type="protein sequence ID" value="CAI2172784.1"/>
    <property type="molecule type" value="Genomic_DNA"/>
</dbReference>
<evidence type="ECO:0000313" key="1">
    <source>
        <dbReference type="EMBL" id="CAI2172784.1"/>
    </source>
</evidence>
<keyword evidence="2" id="KW-1185">Reference proteome</keyword>
<dbReference type="Proteomes" id="UP001153678">
    <property type="component" value="Unassembled WGS sequence"/>
</dbReference>
<gene>
    <name evidence="1" type="ORF">FWILDA_LOCUS5755</name>
</gene>
<comment type="caution">
    <text evidence="1">The sequence shown here is derived from an EMBL/GenBank/DDBJ whole genome shotgun (WGS) entry which is preliminary data.</text>
</comment>
<dbReference type="OrthoDB" id="2435679at2759"/>
<name>A0A9W4SK17_9GLOM</name>
<reference evidence="1" key="1">
    <citation type="submission" date="2022-08" db="EMBL/GenBank/DDBJ databases">
        <authorList>
            <person name="Kallberg Y."/>
            <person name="Tangrot J."/>
            <person name="Rosling A."/>
        </authorList>
    </citation>
    <scope>NUCLEOTIDE SEQUENCE</scope>
    <source>
        <strain evidence="1">Wild A</strain>
    </source>
</reference>
<proteinExistence type="predicted"/>
<protein>
    <submittedName>
        <fullName evidence="1">11572_t:CDS:1</fullName>
    </submittedName>
</protein>